<feature type="signal peptide" evidence="1">
    <location>
        <begin position="1"/>
        <end position="22"/>
    </location>
</feature>
<keyword evidence="3" id="KW-1185">Reference proteome</keyword>
<reference evidence="2" key="1">
    <citation type="submission" date="2023-06" db="EMBL/GenBank/DDBJ databases">
        <title>Genomic of Parafulvivirga corallium.</title>
        <authorList>
            <person name="Wang G."/>
        </authorList>
    </citation>
    <scope>NUCLEOTIDE SEQUENCE</scope>
    <source>
        <strain evidence="2">BMA10</strain>
    </source>
</reference>
<evidence type="ECO:0000313" key="3">
    <source>
        <dbReference type="Proteomes" id="UP001172082"/>
    </source>
</evidence>
<dbReference type="RefSeq" id="WP_346751904.1">
    <property type="nucleotide sequence ID" value="NZ_JAUJEA010000003.1"/>
</dbReference>
<accession>A0ABT8KMC5</accession>
<evidence type="ECO:0000313" key="2">
    <source>
        <dbReference type="EMBL" id="MDN5201880.1"/>
    </source>
</evidence>
<name>A0ABT8KMC5_9BACT</name>
<comment type="caution">
    <text evidence="2">The sequence shown here is derived from an EMBL/GenBank/DDBJ whole genome shotgun (WGS) entry which is preliminary data.</text>
</comment>
<sequence length="243" mass="27932">MRPTFYKIVPILFFAIISNLLAQDTDVRYTYTQRGDRLEGLNFVHVNVPDFELVSFTSYRELNQTNNQPTKLDFYLPQSAKVHILVQEVLLIEYYQMRPIQVDWSGGWNTYGPWSTDLIANVGLSPENLAMIGRVGTKEIGSGNIVPLSWYTTNPADAISQYSLICRANEAIYSLDVKVLDSNNQTTFDKIYYDIGKGMPFEISLDFERLAEGSYTILIDGKYEHKLGGPKRRFTFYHKPNRQ</sequence>
<feature type="chain" id="PRO_5045998541" evidence="1">
    <location>
        <begin position="23"/>
        <end position="243"/>
    </location>
</feature>
<dbReference type="EMBL" id="JAUJEA010000003">
    <property type="protein sequence ID" value="MDN5201880.1"/>
    <property type="molecule type" value="Genomic_DNA"/>
</dbReference>
<gene>
    <name evidence="2" type="ORF">QQ008_10915</name>
</gene>
<dbReference type="Proteomes" id="UP001172082">
    <property type="component" value="Unassembled WGS sequence"/>
</dbReference>
<proteinExistence type="predicted"/>
<protein>
    <submittedName>
        <fullName evidence="2">Uncharacterized protein</fullName>
    </submittedName>
</protein>
<evidence type="ECO:0000256" key="1">
    <source>
        <dbReference type="SAM" id="SignalP"/>
    </source>
</evidence>
<organism evidence="2 3">
    <name type="scientific">Splendidivirga corallicola</name>
    <dbReference type="NCBI Taxonomy" id="3051826"/>
    <lineage>
        <taxon>Bacteria</taxon>
        <taxon>Pseudomonadati</taxon>
        <taxon>Bacteroidota</taxon>
        <taxon>Cytophagia</taxon>
        <taxon>Cytophagales</taxon>
        <taxon>Splendidivirgaceae</taxon>
        <taxon>Splendidivirga</taxon>
    </lineage>
</organism>
<keyword evidence="1" id="KW-0732">Signal</keyword>